<dbReference type="EMBL" id="BPQO01000002">
    <property type="protein sequence ID" value="GJD86943.1"/>
    <property type="molecule type" value="Genomic_DNA"/>
</dbReference>
<reference evidence="1" key="1">
    <citation type="journal article" date="2016" name="Front. Microbiol.">
        <title>Genome Sequence of the Piezophilic, Mesophilic Sulfate-Reducing Bacterium Desulfovibrio indicus J2T.</title>
        <authorList>
            <person name="Cao J."/>
            <person name="Maignien L."/>
            <person name="Shao Z."/>
            <person name="Alain K."/>
            <person name="Jebbar M."/>
        </authorList>
    </citation>
    <scope>NUCLEOTIDE SEQUENCE</scope>
    <source>
        <strain evidence="1">DSM 16372</strain>
    </source>
</reference>
<evidence type="ECO:0000313" key="1">
    <source>
        <dbReference type="EMBL" id="GJD86943.1"/>
    </source>
</evidence>
<organism evidence="1 2">
    <name type="scientific">Methylobacterium hispanicum</name>
    <dbReference type="NCBI Taxonomy" id="270350"/>
    <lineage>
        <taxon>Bacteria</taxon>
        <taxon>Pseudomonadati</taxon>
        <taxon>Pseudomonadota</taxon>
        <taxon>Alphaproteobacteria</taxon>
        <taxon>Hyphomicrobiales</taxon>
        <taxon>Methylobacteriaceae</taxon>
        <taxon>Methylobacterium</taxon>
    </lineage>
</organism>
<sequence>MVRFWIATVPDSTKKTRFALPPLIVRPGALAPSMVMSDLMAGRGVLPTMMVCLANPAAKVMVLAPVSALALMMA</sequence>
<protein>
    <submittedName>
        <fullName evidence="1">Uncharacterized protein</fullName>
    </submittedName>
</protein>
<proteinExistence type="predicted"/>
<dbReference type="AlphaFoldDB" id="A0AAV4ZGB8"/>
<keyword evidence="2" id="KW-1185">Reference proteome</keyword>
<evidence type="ECO:0000313" key="2">
    <source>
        <dbReference type="Proteomes" id="UP001055247"/>
    </source>
</evidence>
<reference evidence="1" key="2">
    <citation type="submission" date="2021-08" db="EMBL/GenBank/DDBJ databases">
        <authorList>
            <person name="Tani A."/>
            <person name="Ola A."/>
            <person name="Ogura Y."/>
            <person name="Katsura K."/>
            <person name="Hayashi T."/>
        </authorList>
    </citation>
    <scope>NUCLEOTIDE SEQUENCE</scope>
    <source>
        <strain evidence="1">DSM 16372</strain>
    </source>
</reference>
<gene>
    <name evidence="1" type="ORF">BHAOGJBA_0441</name>
</gene>
<accession>A0AAV4ZGB8</accession>
<dbReference type="Proteomes" id="UP001055247">
    <property type="component" value="Unassembled WGS sequence"/>
</dbReference>
<comment type="caution">
    <text evidence="1">The sequence shown here is derived from an EMBL/GenBank/DDBJ whole genome shotgun (WGS) entry which is preliminary data.</text>
</comment>
<name>A0AAV4ZGB8_9HYPH</name>